<protein>
    <submittedName>
        <fullName evidence="3">Uncharacterized protein</fullName>
    </submittedName>
</protein>
<feature type="compositionally biased region" description="Low complexity" evidence="2">
    <location>
        <begin position="387"/>
        <end position="396"/>
    </location>
</feature>
<gene>
    <name evidence="3" type="ORF">CYLTODRAFT_440881</name>
</gene>
<dbReference type="EMBL" id="KN880448">
    <property type="protein sequence ID" value="KIY71927.1"/>
    <property type="molecule type" value="Genomic_DNA"/>
</dbReference>
<feature type="compositionally biased region" description="Low complexity" evidence="2">
    <location>
        <begin position="8"/>
        <end position="22"/>
    </location>
</feature>
<proteinExistence type="predicted"/>
<name>A0A0D7BN93_9AGAR</name>
<keyword evidence="4" id="KW-1185">Reference proteome</keyword>
<organism evidence="3 4">
    <name type="scientific">Cylindrobasidium torrendii FP15055 ss-10</name>
    <dbReference type="NCBI Taxonomy" id="1314674"/>
    <lineage>
        <taxon>Eukaryota</taxon>
        <taxon>Fungi</taxon>
        <taxon>Dikarya</taxon>
        <taxon>Basidiomycota</taxon>
        <taxon>Agaricomycotina</taxon>
        <taxon>Agaricomycetes</taxon>
        <taxon>Agaricomycetidae</taxon>
        <taxon>Agaricales</taxon>
        <taxon>Marasmiineae</taxon>
        <taxon>Physalacriaceae</taxon>
        <taxon>Cylindrobasidium</taxon>
    </lineage>
</organism>
<evidence type="ECO:0000313" key="3">
    <source>
        <dbReference type="EMBL" id="KIY71927.1"/>
    </source>
</evidence>
<evidence type="ECO:0000313" key="4">
    <source>
        <dbReference type="Proteomes" id="UP000054007"/>
    </source>
</evidence>
<reference evidence="3 4" key="1">
    <citation type="journal article" date="2015" name="Fungal Genet. Biol.">
        <title>Evolution of novel wood decay mechanisms in Agaricales revealed by the genome sequences of Fistulina hepatica and Cylindrobasidium torrendii.</title>
        <authorList>
            <person name="Floudas D."/>
            <person name="Held B.W."/>
            <person name="Riley R."/>
            <person name="Nagy L.G."/>
            <person name="Koehler G."/>
            <person name="Ransdell A.S."/>
            <person name="Younus H."/>
            <person name="Chow J."/>
            <person name="Chiniquy J."/>
            <person name="Lipzen A."/>
            <person name="Tritt A."/>
            <person name="Sun H."/>
            <person name="Haridas S."/>
            <person name="LaButti K."/>
            <person name="Ohm R.A."/>
            <person name="Kues U."/>
            <person name="Blanchette R.A."/>
            <person name="Grigoriev I.V."/>
            <person name="Minto R.E."/>
            <person name="Hibbett D.S."/>
        </authorList>
    </citation>
    <scope>NUCLEOTIDE SEQUENCE [LARGE SCALE GENOMIC DNA]</scope>
    <source>
        <strain evidence="3 4">FP15055 ss-10</strain>
    </source>
</reference>
<feature type="coiled-coil region" evidence="1">
    <location>
        <begin position="286"/>
        <end position="313"/>
    </location>
</feature>
<feature type="compositionally biased region" description="Low complexity" evidence="2">
    <location>
        <begin position="230"/>
        <end position="250"/>
    </location>
</feature>
<sequence length="525" mass="55642">MAAPPSPALSSASAQTDASSSSGPQTPSTRSKPVPIRIPSSAGKVRFDDACILIPRKKKSGIAVVIPGFLSSPSLPSPSLSPRSPALPPCIRTPPPLRDEITPPSPVLPRPKRSSSVSSSIPSLSDVRKHRTVPLRECCHDCVAGTEDAHFMEESWTEGAKAVRHSGYCISIAGVREKLGLQSGDMLADVLAAGKDDPDACDPRKSDVKKTHSPLPTPQLSAEDEADAFPLPRRASPAIPSSSLPSPALSTDADEHDFPLPRRRADKRKSLMPGGGLALHMDKDEVEELAETVRATEEVVKGLLSEQDELEEDTAFIESSVLDGAQPIVRCDSPDAASTTTQDSFSAALCPPSPSPSPSDGVDTNTGGLGTPPYPPPALEVPTITIRPSSSSSRPGSSHRRSMSDPGIRPTLLRQASSPDVAGALCQSHALMREATAIDARLDSKKILEDAQDRKANNSRSLGSRMSPQDALLSARRWASDSGYNEDGRRTAKGQSGWNDDPKGSVPRRKVRRLSLWLGAVGIKV</sequence>
<keyword evidence="1" id="KW-0175">Coiled coil</keyword>
<evidence type="ECO:0000256" key="2">
    <source>
        <dbReference type="SAM" id="MobiDB-lite"/>
    </source>
</evidence>
<feature type="compositionally biased region" description="Low complexity" evidence="2">
    <location>
        <begin position="114"/>
        <end position="125"/>
    </location>
</feature>
<feature type="region of interest" description="Disordered" evidence="2">
    <location>
        <begin position="195"/>
        <end position="280"/>
    </location>
</feature>
<dbReference type="STRING" id="1314674.A0A0D7BN93"/>
<dbReference type="Proteomes" id="UP000054007">
    <property type="component" value="Unassembled WGS sequence"/>
</dbReference>
<feature type="region of interest" description="Disordered" evidence="2">
    <location>
        <begin position="1"/>
        <end position="41"/>
    </location>
</feature>
<feature type="compositionally biased region" description="Basic and acidic residues" evidence="2">
    <location>
        <begin position="195"/>
        <end position="210"/>
    </location>
</feature>
<feature type="region of interest" description="Disordered" evidence="2">
    <location>
        <begin position="72"/>
        <end position="125"/>
    </location>
</feature>
<dbReference type="OrthoDB" id="10394438at2759"/>
<evidence type="ECO:0000256" key="1">
    <source>
        <dbReference type="SAM" id="Coils"/>
    </source>
</evidence>
<feature type="compositionally biased region" description="Polar residues" evidence="2">
    <location>
        <begin position="458"/>
        <end position="467"/>
    </location>
</feature>
<feature type="compositionally biased region" description="Polar residues" evidence="2">
    <location>
        <begin position="336"/>
        <end position="345"/>
    </location>
</feature>
<accession>A0A0D7BN93</accession>
<feature type="region of interest" description="Disordered" evidence="2">
    <location>
        <begin position="321"/>
        <end position="421"/>
    </location>
</feature>
<feature type="compositionally biased region" description="Low complexity" evidence="2">
    <location>
        <begin position="72"/>
        <end position="84"/>
    </location>
</feature>
<feature type="compositionally biased region" description="Pro residues" evidence="2">
    <location>
        <begin position="85"/>
        <end position="96"/>
    </location>
</feature>
<dbReference type="AlphaFoldDB" id="A0A0D7BN93"/>
<feature type="region of interest" description="Disordered" evidence="2">
    <location>
        <begin position="449"/>
        <end position="509"/>
    </location>
</feature>